<feature type="region of interest" description="Disordered" evidence="2">
    <location>
        <begin position="628"/>
        <end position="652"/>
    </location>
</feature>
<feature type="transmembrane region" description="Helical" evidence="3">
    <location>
        <begin position="557"/>
        <end position="580"/>
    </location>
</feature>
<evidence type="ECO:0000256" key="2">
    <source>
        <dbReference type="SAM" id="MobiDB-lite"/>
    </source>
</evidence>
<feature type="compositionally biased region" description="Polar residues" evidence="2">
    <location>
        <begin position="492"/>
        <end position="501"/>
    </location>
</feature>
<proteinExistence type="inferred from homology"/>
<evidence type="ECO:0000256" key="3">
    <source>
        <dbReference type="SAM" id="Phobius"/>
    </source>
</evidence>
<evidence type="ECO:0000313" key="5">
    <source>
        <dbReference type="EMBL" id="KAK6194599.1"/>
    </source>
</evidence>
<feature type="compositionally biased region" description="Low complexity" evidence="2">
    <location>
        <begin position="542"/>
        <end position="552"/>
    </location>
</feature>
<reference evidence="5 6" key="1">
    <citation type="submission" date="2024-01" db="EMBL/GenBank/DDBJ databases">
        <title>The genome of the rayed Mediterranean limpet Patella caerulea (Linnaeus, 1758).</title>
        <authorList>
            <person name="Anh-Thu Weber A."/>
            <person name="Halstead-Nussloch G."/>
        </authorList>
    </citation>
    <scope>NUCLEOTIDE SEQUENCE [LARGE SCALE GENOMIC DNA]</scope>
    <source>
        <strain evidence="5">AATW-2023a</strain>
        <tissue evidence="5">Whole specimen</tissue>
    </source>
</reference>
<keyword evidence="3" id="KW-0472">Membrane</keyword>
<keyword evidence="3" id="KW-1133">Transmembrane helix</keyword>
<evidence type="ECO:0000313" key="6">
    <source>
        <dbReference type="Proteomes" id="UP001347796"/>
    </source>
</evidence>
<evidence type="ECO:0000256" key="1">
    <source>
        <dbReference type="ARBA" id="ARBA00005964"/>
    </source>
</evidence>
<dbReference type="InterPro" id="IPR029058">
    <property type="entry name" value="AB_hydrolase_fold"/>
</dbReference>
<comment type="caution">
    <text evidence="5">The sequence shown here is derived from an EMBL/GenBank/DDBJ whole genome shotgun (WGS) entry which is preliminary data.</text>
</comment>
<dbReference type="Proteomes" id="UP001347796">
    <property type="component" value="Unassembled WGS sequence"/>
</dbReference>
<feature type="compositionally biased region" description="Polar residues" evidence="2">
    <location>
        <begin position="628"/>
        <end position="651"/>
    </location>
</feature>
<dbReference type="EMBL" id="JAZGQO010000001">
    <property type="protein sequence ID" value="KAK6194599.1"/>
    <property type="molecule type" value="Genomic_DNA"/>
</dbReference>
<feature type="domain" description="Carboxylesterase type B" evidence="4">
    <location>
        <begin position="1"/>
        <end position="428"/>
    </location>
</feature>
<dbReference type="SUPFAM" id="SSF53474">
    <property type="entry name" value="alpha/beta-Hydrolases"/>
    <property type="match status" value="1"/>
</dbReference>
<dbReference type="AlphaFoldDB" id="A0AAN8KBS7"/>
<comment type="similarity">
    <text evidence="1">Belongs to the type-B carboxylesterase/lipase family.</text>
</comment>
<gene>
    <name evidence="5" type="ORF">SNE40_000205</name>
</gene>
<dbReference type="InterPro" id="IPR051093">
    <property type="entry name" value="Neuroligin/BSAL"/>
</dbReference>
<evidence type="ECO:0000259" key="4">
    <source>
        <dbReference type="Pfam" id="PF00135"/>
    </source>
</evidence>
<accession>A0AAN8KBS7</accession>
<sequence>MVFVHGESYDTGTGNAYDGSVLASYGNVIVVTLNYRVGVLGFLATGDNSAMGNYAQLDIIQALHWLKENIVSFNGDPGRVTLFGHGHGAAIVNLILLSPFVQEGHGPLFQNAIVQSGSALSTWAVSYDPVWCTQKLAVNVNCSRHISNSRALVKCLRERSWSELVNAVPLPPKYYSCFAPSVDGWSVLPKKVEELMKKKQSKFAEAKVMFGITKNEAYSYLKQHEITKGISEFRKSQMIRTYVQNVFKYHRQKIYEILDHHYTDWNRMSDKLSKRNNILELLSDGQYVAPLIKAAQYHAETAETYLYAFSYSTQTEESLTENVHGIHGDELPYVFGAPLVGGISPFPATYTNAERMISEAVMTYWTNFAKTGDPNLPRNQTSLHGGRVKNRFVNIDWPKFDLENQQFLLIARRPTVRHHYRGQKLALWLDLIPKIDKPDGSDPSQHLLHNSDNSSTFDDYSRLIPSFENIFPSPPAMPPIAPTPWSIPKGGQWSTESTLPDETSDNVRNRALVQPPEGSTIIKGSNPFSLHNPEEQSTAVISPVDQSSDSSESSVPLSITVAVGCSLLFLNILIFAGVFYQRERIRKMKRRQQREDREEDPDEVKLSRKIEKENRTAAGAACVESVSLMSNPSSNQSPVKDNHSPQINSKSAIPGKQLPSLGYSYAVVPNQTSSPLHRSHGEPPYNNIPLTTFNPGDRPGGNTYVPAGNSRGHEPFTRTESDGTTYKVINKTGDPGGSNNAITIV</sequence>
<feature type="region of interest" description="Disordered" evidence="2">
    <location>
        <begin position="589"/>
        <end position="610"/>
    </location>
</feature>
<organism evidence="5 6">
    <name type="scientific">Patella caerulea</name>
    <name type="common">Rayed Mediterranean limpet</name>
    <dbReference type="NCBI Taxonomy" id="87958"/>
    <lineage>
        <taxon>Eukaryota</taxon>
        <taxon>Metazoa</taxon>
        <taxon>Spiralia</taxon>
        <taxon>Lophotrochozoa</taxon>
        <taxon>Mollusca</taxon>
        <taxon>Gastropoda</taxon>
        <taxon>Patellogastropoda</taxon>
        <taxon>Patelloidea</taxon>
        <taxon>Patellidae</taxon>
        <taxon>Patella</taxon>
    </lineage>
</organism>
<feature type="region of interest" description="Disordered" evidence="2">
    <location>
        <begin position="482"/>
        <end position="552"/>
    </location>
</feature>
<dbReference type="Pfam" id="PF00135">
    <property type="entry name" value="COesterase"/>
    <property type="match status" value="1"/>
</dbReference>
<keyword evidence="6" id="KW-1185">Reference proteome</keyword>
<name>A0AAN8KBS7_PATCE</name>
<keyword evidence="3" id="KW-0812">Transmembrane</keyword>
<feature type="compositionally biased region" description="Polar residues" evidence="2">
    <location>
        <begin position="522"/>
        <end position="540"/>
    </location>
</feature>
<dbReference type="Gene3D" id="3.40.50.1820">
    <property type="entry name" value="alpha/beta hydrolase"/>
    <property type="match status" value="1"/>
</dbReference>
<dbReference type="InterPro" id="IPR002018">
    <property type="entry name" value="CarbesteraseB"/>
</dbReference>
<protein>
    <recommendedName>
        <fullName evidence="4">Carboxylesterase type B domain-containing protein</fullName>
    </recommendedName>
</protein>
<dbReference type="PANTHER" id="PTHR43903">
    <property type="entry name" value="NEUROLIGIN"/>
    <property type="match status" value="1"/>
</dbReference>